<reference evidence="4" key="1">
    <citation type="submission" date="2016-06" db="UniProtKB">
        <authorList>
            <consortium name="WormBaseParasite"/>
        </authorList>
    </citation>
    <scope>IDENTIFICATION</scope>
</reference>
<evidence type="ECO:0000313" key="3">
    <source>
        <dbReference type="Proteomes" id="UP000050794"/>
    </source>
</evidence>
<keyword evidence="1" id="KW-0812">Transmembrane</keyword>
<evidence type="ECO:0000313" key="2">
    <source>
        <dbReference type="EMBL" id="VDM46895.1"/>
    </source>
</evidence>
<evidence type="ECO:0000256" key="1">
    <source>
        <dbReference type="SAM" id="Phobius"/>
    </source>
</evidence>
<organism evidence="3 4">
    <name type="scientific">Toxocara canis</name>
    <name type="common">Canine roundworm</name>
    <dbReference type="NCBI Taxonomy" id="6265"/>
    <lineage>
        <taxon>Eukaryota</taxon>
        <taxon>Metazoa</taxon>
        <taxon>Ecdysozoa</taxon>
        <taxon>Nematoda</taxon>
        <taxon>Chromadorea</taxon>
        <taxon>Rhabditida</taxon>
        <taxon>Spirurina</taxon>
        <taxon>Ascaridomorpha</taxon>
        <taxon>Ascaridoidea</taxon>
        <taxon>Toxocaridae</taxon>
        <taxon>Toxocara</taxon>
    </lineage>
</organism>
<keyword evidence="1" id="KW-1133">Transmembrane helix</keyword>
<dbReference type="AlphaFoldDB" id="A0A183V4A4"/>
<gene>
    <name evidence="2" type="ORF">TCNE_LOCUS15574</name>
</gene>
<dbReference type="WBParaSite" id="TCNE_0001557501-mRNA-1">
    <property type="protein sequence ID" value="TCNE_0001557501-mRNA-1"/>
    <property type="gene ID" value="TCNE_0001557501"/>
</dbReference>
<keyword evidence="3" id="KW-1185">Reference proteome</keyword>
<name>A0A183V4A4_TOXCA</name>
<accession>A0A183V4A4</accession>
<sequence>MSTTANLVDEHCLLKAVMRQVTPLPAIKRLESLDNISVNKHEPLLMAVFSYRFAIIVVLLLQLMTVSAGISRTPNHSMFRFKRQFGWGYGWGNGWGGGGYESIGNGWGNNNGGIDYTNVYNTDIIL</sequence>
<proteinExistence type="predicted"/>
<keyword evidence="1" id="KW-0472">Membrane</keyword>
<evidence type="ECO:0000313" key="4">
    <source>
        <dbReference type="WBParaSite" id="TCNE_0001557501-mRNA-1"/>
    </source>
</evidence>
<dbReference type="EMBL" id="UYWY01022960">
    <property type="protein sequence ID" value="VDM46895.1"/>
    <property type="molecule type" value="Genomic_DNA"/>
</dbReference>
<dbReference type="Proteomes" id="UP000050794">
    <property type="component" value="Unassembled WGS sequence"/>
</dbReference>
<reference evidence="2 3" key="2">
    <citation type="submission" date="2018-11" db="EMBL/GenBank/DDBJ databases">
        <authorList>
            <consortium name="Pathogen Informatics"/>
        </authorList>
    </citation>
    <scope>NUCLEOTIDE SEQUENCE [LARGE SCALE GENOMIC DNA]</scope>
</reference>
<protein>
    <submittedName>
        <fullName evidence="2 4">Uncharacterized protein</fullName>
    </submittedName>
</protein>
<feature type="transmembrane region" description="Helical" evidence="1">
    <location>
        <begin position="49"/>
        <end position="70"/>
    </location>
</feature>